<feature type="domain" description="GxGYxYP putative glycoside hydrolase C-terminal" evidence="1">
    <location>
        <begin position="333"/>
        <end position="541"/>
    </location>
</feature>
<dbReference type="Pfam" id="PF14323">
    <property type="entry name" value="GxGYxYP_C"/>
    <property type="match status" value="1"/>
</dbReference>
<dbReference type="Gene3D" id="3.20.20.490">
    <property type="entry name" value="GxGYxYP glycoside hydrolase, C-terminal domain"/>
    <property type="match status" value="1"/>
</dbReference>
<name>A0A1Q2MAZ0_9BACT</name>
<accession>A0A1Q2MAZ0</accession>
<organism evidence="4 5">
    <name type="scientific">Limihaloglobus sulfuriphilus</name>
    <dbReference type="NCBI Taxonomy" id="1851148"/>
    <lineage>
        <taxon>Bacteria</taxon>
        <taxon>Pseudomonadati</taxon>
        <taxon>Planctomycetota</taxon>
        <taxon>Phycisphaerae</taxon>
        <taxon>Sedimentisphaerales</taxon>
        <taxon>Sedimentisphaeraceae</taxon>
        <taxon>Limihaloglobus</taxon>
    </lineage>
</organism>
<dbReference type="KEGG" id="pbas:SMSP2_00229"/>
<evidence type="ECO:0000259" key="1">
    <source>
        <dbReference type="Pfam" id="PF14323"/>
    </source>
</evidence>
<dbReference type="Proteomes" id="UP000188181">
    <property type="component" value="Chromosome"/>
</dbReference>
<evidence type="ECO:0000313" key="5">
    <source>
        <dbReference type="Proteomes" id="UP000188181"/>
    </source>
</evidence>
<dbReference type="Pfam" id="PF20958">
    <property type="entry name" value="GxGYxYP_N_3rd"/>
    <property type="match status" value="1"/>
</dbReference>
<reference evidence="5" key="1">
    <citation type="submission" date="2017-02" db="EMBL/GenBank/DDBJ databases">
        <title>Comparative genomics and description of representatives of a novel lineage of planctomycetes thriving in anoxic sediments.</title>
        <authorList>
            <person name="Spring S."/>
            <person name="Bunk B."/>
            <person name="Sproer C."/>
        </authorList>
    </citation>
    <scope>NUCLEOTIDE SEQUENCE [LARGE SCALE GENOMIC DNA]</scope>
    <source>
        <strain evidence="5">SM-Chi-D1</strain>
    </source>
</reference>
<dbReference type="PANTHER" id="PTHR37321">
    <property type="entry name" value="EXPORTED PROTEIN-RELATED"/>
    <property type="match status" value="1"/>
</dbReference>
<dbReference type="OrthoDB" id="3799094at2"/>
<dbReference type="PANTHER" id="PTHR37321:SF1">
    <property type="entry name" value="EXPORTED PROTEIN"/>
    <property type="match status" value="1"/>
</dbReference>
<dbReference type="EMBL" id="CP019646">
    <property type="protein sequence ID" value="AQQ69895.1"/>
    <property type="molecule type" value="Genomic_DNA"/>
</dbReference>
<evidence type="ECO:0000259" key="3">
    <source>
        <dbReference type="Pfam" id="PF20958"/>
    </source>
</evidence>
<dbReference type="InterPro" id="IPR025832">
    <property type="entry name" value="GxGYxYP_C"/>
</dbReference>
<evidence type="ECO:0000313" key="4">
    <source>
        <dbReference type="EMBL" id="AQQ69895.1"/>
    </source>
</evidence>
<dbReference type="InterPro" id="IPR038410">
    <property type="entry name" value="GxGYxYP_C_sf"/>
</dbReference>
<keyword evidence="5" id="KW-1185">Reference proteome</keyword>
<dbReference type="RefSeq" id="WP_146682197.1">
    <property type="nucleotide sequence ID" value="NZ_CP019646.1"/>
</dbReference>
<protein>
    <submittedName>
        <fullName evidence="4">Uncharacterized protein</fullName>
    </submittedName>
</protein>
<proteinExistence type="predicted"/>
<dbReference type="InterPro" id="IPR048309">
    <property type="entry name" value="GxGYxYP_N_3rd"/>
</dbReference>
<feature type="domain" description="GxGYxYP putative glycoside hydrolase second N-terminal" evidence="2">
    <location>
        <begin position="146"/>
        <end position="222"/>
    </location>
</feature>
<feature type="domain" description="GxGYxYP putative glycoside hydrolase third N-terminal" evidence="3">
    <location>
        <begin position="258"/>
        <end position="305"/>
    </location>
</feature>
<sequence precursor="true">MLKRNLFLLLLISFTAVNIYSASMSRRAEASPREESRWWPVTKTPEIVHVLDVNDMKSYKSPKGETVHVRFGQEHMLAASLAGLAAQAVNEGRGNEMVWIKQHKIESHGPDYEMWFRESKKRIGFEDAGEKELWNLVKYFKGKGIVKGYVLYTHDFTQGEIPSLRKGLNHSANAATVACSVEQGVMIAEELEEKAKAMGLKMLVDARGKDEGWAFDKYKSHLNKDFVFAQDPITAHHRPLAIAHKVPVIFGIEEPTPTIYAWMNKPGGVMGWNAPGEGEFVEQLSRYGHILLPSNWCMNLTVLSSGTLEYDVPLNFHTIDPSAVDYSDKSPAVSFIMSDGDNVQWLMGDFVHNQYYWASPNHGDYPIGWGMPYGDLDQVCPEVMEVLYNTQPRNATINLHAGGYYMPDIFGEYLDDKEAEAALRKHARRVGYYINKYGLRTCMFLCRDLDSPGAIKAYTIFAEEIEELAGMFVIQYMPYNPQDGGVYWVKNSKGVDIPVISCEYLIWANTNMAKAGTPAAVARMINEDAAKAQSSGQRYLEWGMTHTWSGFKKIEGNDEKAENDQFMAPGTQAAVTPTGWCVDRLDEDIKVITPEELLWRLRMERNPADTEKAINAIGRGK</sequence>
<dbReference type="AlphaFoldDB" id="A0A1Q2MAZ0"/>
<gene>
    <name evidence="4" type="ORF">SMSP2_00229</name>
</gene>
<dbReference type="InterPro" id="IPR048310">
    <property type="entry name" value="GxGYxYP_N_2nd"/>
</dbReference>
<evidence type="ECO:0000259" key="2">
    <source>
        <dbReference type="Pfam" id="PF20957"/>
    </source>
</evidence>
<dbReference type="Pfam" id="PF20957">
    <property type="entry name" value="GxGYxYP_N_2nd"/>
    <property type="match status" value="1"/>
</dbReference>